<feature type="domain" description="Fibronectin type-III" evidence="4">
    <location>
        <begin position="617"/>
        <end position="722"/>
    </location>
</feature>
<feature type="domain" description="Fibronectin type-III" evidence="4">
    <location>
        <begin position="517"/>
        <end position="613"/>
    </location>
</feature>
<feature type="signal peptide" evidence="3">
    <location>
        <begin position="1"/>
        <end position="18"/>
    </location>
</feature>
<evidence type="ECO:0000259" key="4">
    <source>
        <dbReference type="PROSITE" id="PS50853"/>
    </source>
</evidence>
<dbReference type="Gene3D" id="2.60.40.10">
    <property type="entry name" value="Immunoglobulins"/>
    <property type="match status" value="3"/>
</dbReference>
<dbReference type="PROSITE" id="PS50853">
    <property type="entry name" value="FN3"/>
    <property type="match status" value="2"/>
</dbReference>
<dbReference type="SMART" id="SM00060">
    <property type="entry name" value="FN3"/>
    <property type="match status" value="3"/>
</dbReference>
<keyword evidence="2" id="KW-1133">Transmembrane helix</keyword>
<protein>
    <recommendedName>
        <fullName evidence="4">Fibronectin type-III domain-containing protein</fullName>
    </recommendedName>
</protein>
<keyword evidence="2" id="KW-0812">Transmembrane</keyword>
<evidence type="ECO:0000256" key="2">
    <source>
        <dbReference type="SAM" id="Phobius"/>
    </source>
</evidence>
<dbReference type="PANTHER" id="PTHR46708:SF2">
    <property type="entry name" value="FIBRONECTIN TYPE-III DOMAIN-CONTAINING PROTEIN"/>
    <property type="match status" value="1"/>
</dbReference>
<dbReference type="SUPFAM" id="SSF49265">
    <property type="entry name" value="Fibronectin type III"/>
    <property type="match status" value="2"/>
</dbReference>
<keyword evidence="3" id="KW-0732">Signal</keyword>
<feature type="chain" id="PRO_5040299326" description="Fibronectin type-III domain-containing protein" evidence="3">
    <location>
        <begin position="19"/>
        <end position="1031"/>
    </location>
</feature>
<feature type="transmembrane region" description="Helical" evidence="2">
    <location>
        <begin position="969"/>
        <end position="989"/>
    </location>
</feature>
<evidence type="ECO:0000256" key="1">
    <source>
        <dbReference type="ARBA" id="ARBA00022737"/>
    </source>
</evidence>
<dbReference type="EMBL" id="OU900096">
    <property type="protein sequence ID" value="CAG9860166.1"/>
    <property type="molecule type" value="Genomic_DNA"/>
</dbReference>
<keyword evidence="6" id="KW-1185">Reference proteome</keyword>
<dbReference type="AlphaFoldDB" id="A0A9N9TTM4"/>
<organism evidence="5 6">
    <name type="scientific">Phyllotreta striolata</name>
    <name type="common">Striped flea beetle</name>
    <name type="synonym">Crioceris striolata</name>
    <dbReference type="NCBI Taxonomy" id="444603"/>
    <lineage>
        <taxon>Eukaryota</taxon>
        <taxon>Metazoa</taxon>
        <taxon>Ecdysozoa</taxon>
        <taxon>Arthropoda</taxon>
        <taxon>Hexapoda</taxon>
        <taxon>Insecta</taxon>
        <taxon>Pterygota</taxon>
        <taxon>Neoptera</taxon>
        <taxon>Endopterygota</taxon>
        <taxon>Coleoptera</taxon>
        <taxon>Polyphaga</taxon>
        <taxon>Cucujiformia</taxon>
        <taxon>Chrysomeloidea</taxon>
        <taxon>Chrysomelidae</taxon>
        <taxon>Galerucinae</taxon>
        <taxon>Alticini</taxon>
        <taxon>Phyllotreta</taxon>
    </lineage>
</organism>
<name>A0A9N9TTM4_PHYSR</name>
<dbReference type="PANTHER" id="PTHR46708">
    <property type="entry name" value="TENASCIN"/>
    <property type="match status" value="1"/>
</dbReference>
<dbReference type="InterPro" id="IPR050991">
    <property type="entry name" value="ECM_Regulatory_Proteins"/>
</dbReference>
<dbReference type="InterPro" id="IPR036116">
    <property type="entry name" value="FN3_sf"/>
</dbReference>
<dbReference type="InterPro" id="IPR013783">
    <property type="entry name" value="Ig-like_fold"/>
</dbReference>
<dbReference type="OrthoDB" id="6726973at2759"/>
<reference evidence="5" key="1">
    <citation type="submission" date="2022-01" db="EMBL/GenBank/DDBJ databases">
        <authorList>
            <person name="King R."/>
        </authorList>
    </citation>
    <scope>NUCLEOTIDE SEQUENCE</scope>
</reference>
<accession>A0A9N9TTM4</accession>
<dbReference type="InterPro" id="IPR003961">
    <property type="entry name" value="FN3_dom"/>
</dbReference>
<evidence type="ECO:0000313" key="6">
    <source>
        <dbReference type="Proteomes" id="UP001153712"/>
    </source>
</evidence>
<keyword evidence="2" id="KW-0472">Membrane</keyword>
<proteinExistence type="predicted"/>
<keyword evidence="1" id="KW-0677">Repeat</keyword>
<sequence>MLGPVLVFVLCRFGYAAGYNVSYFAGAGPSERFSASCVAEELERYSGIDWIYPLGIAGERGLPTLVNKYIPKIENDFNCQFAENSHCNSIWALRDWQIDRSSPKTKEFIADIRWEDLPTILISNKTKEFGDKIEVEKVHKTAFSVRADGEVEIIISSGPDPYSYPCYYLNVGHREIYLKKYDALPKSIGLDYKNNYVDNYKTYSNILTPNQWRSFSLNSNSDNGRIELIDVNLNRTLIDTIDKNPVFSSHLFMRSANSSLWKFHQNSFLFTNTTQISRLGPQLFLPYKDLCVSLLVKTCSDCQMTFFYVNTTRKILKTVGPIKNNEWAEVKLKEENAQYKKLNIFVETKRLHSNSNESGYWAIDNVRVCHENEVKVSYLTLDVSGQNITHDNVTCQLIKDPVWRPKMFVYDQQEVSPKITSRSTDNSILLRFPDLNETNSLSLYVFYQANDRCTTSPFDMNRLKSNGLARTKSNQLLLTDLIPYTLYNITISSVVQDKDFHTIMKTLETAEPTLGELPFPIQLKASDTSIRVSWDPVSCSKMRGRLVYTLIVSNATLNFSKKISLQTDTSYDIEGLRPYTHYSLNILTARNARHLYNGELTTNYTMEFTTMPGVAPPPENLEIYSLDEHSASLRYDLPANTNGVTRQVQVIRCNSLSSSKCKPAMSVVKRCSLWPKKYCVEAGPLIPGQSYKFRVSLRNLNTPAYGDESVVQGTAAQRVPGAPTNVTYKVAECPKEKDYCNVDVSWLHPFIQNGTINSFEIVLNGTDTKERKEIHEVINDTYFYEYTHQIKNLPYSELFDLKVRSVNEAFKSDFAHLRFKMDDLGNHINQSLELVGSGPSTLQFKVPNVDKRLEYYTLTVVVQDYDKSIKIDEDILENGKIVDHLCHMYGRTWVSQVVKVEKKDAGKIITIGNAEKERLEAGDKYCIVFIITNKYRGSEHDVVYYEKLRTKEARGPPKESTSGGSSNHLYMLLFVLLAIPIGFVIFRYLRKKRILKESMRINEHRTYETLPCEEIGLINTDRANGRLTNNK</sequence>
<gene>
    <name evidence="5" type="ORF">PHYEVI_LOCUS6523</name>
</gene>
<evidence type="ECO:0000256" key="3">
    <source>
        <dbReference type="SAM" id="SignalP"/>
    </source>
</evidence>
<evidence type="ECO:0000313" key="5">
    <source>
        <dbReference type="EMBL" id="CAG9860166.1"/>
    </source>
</evidence>
<dbReference type="Proteomes" id="UP001153712">
    <property type="component" value="Chromosome 3"/>
</dbReference>
<dbReference type="CDD" id="cd00063">
    <property type="entry name" value="FN3"/>
    <property type="match status" value="3"/>
</dbReference>